<dbReference type="PROSITE" id="PS51257">
    <property type="entry name" value="PROKAR_LIPOPROTEIN"/>
    <property type="match status" value="1"/>
</dbReference>
<proteinExistence type="predicted"/>
<dbReference type="InterPro" id="IPR002901">
    <property type="entry name" value="MGlyc_endo_b_GlcNAc-like_dom"/>
</dbReference>
<evidence type="ECO:0000259" key="1">
    <source>
        <dbReference type="SMART" id="SM00047"/>
    </source>
</evidence>
<sequence length="261" mass="30300">MSYKNKYLLILIGCVLIIGSCKRNKVPIITKIELRSLEDVIHIEDSLVKPVLYTNITGLDSLPVDESKTKFVDIILPAILVVKHQILTDKNKVVDLLDKEDWDEEDSLFVKEQQVKFGADSIQDLIVRMETHPNSIVLAQAAVESGWGSSRFFQEANNLFGVWSYDKTEPRIKAESSNVYLRKYETPAGSIEDYFATIGRSFAYKEFRKIRLNNKNVNDLLPHLSKYSERRMAYINQLKRMIEQNDFTKYDNYQIDPEFFE</sequence>
<evidence type="ECO:0000313" key="3">
    <source>
        <dbReference type="Proteomes" id="UP000559010"/>
    </source>
</evidence>
<dbReference type="GO" id="GO:0004040">
    <property type="term" value="F:amidase activity"/>
    <property type="evidence" value="ECO:0007669"/>
    <property type="project" value="InterPro"/>
</dbReference>
<gene>
    <name evidence="2" type="ORF">HH304_16185</name>
</gene>
<reference evidence="2 3" key="1">
    <citation type="submission" date="2020-04" db="EMBL/GenBank/DDBJ databases">
        <title>Flammeovirgaceae bacterium KN852 isolated from deep sea.</title>
        <authorList>
            <person name="Zhang D.-C."/>
        </authorList>
    </citation>
    <scope>NUCLEOTIDE SEQUENCE [LARGE SCALE GENOMIC DNA]</scope>
    <source>
        <strain evidence="2 3">KN852</strain>
    </source>
</reference>
<dbReference type="EMBL" id="JABBNU010000010">
    <property type="protein sequence ID" value="NMM49947.1"/>
    <property type="molecule type" value="Genomic_DNA"/>
</dbReference>
<comment type="caution">
    <text evidence="2">The sequence shown here is derived from an EMBL/GenBank/DDBJ whole genome shotgun (WGS) entry which is preliminary data.</text>
</comment>
<protein>
    <recommendedName>
        <fullName evidence="1">Mannosyl-glycoprotein endo-beta-N-acetylglucosamidase-like domain-containing protein</fullName>
    </recommendedName>
</protein>
<dbReference type="RefSeq" id="WP_169683563.1">
    <property type="nucleotide sequence ID" value="NZ_JABBNU010000010.1"/>
</dbReference>
<name>A0A848J074_9BACT</name>
<dbReference type="Proteomes" id="UP000559010">
    <property type="component" value="Unassembled WGS sequence"/>
</dbReference>
<feature type="domain" description="Mannosyl-glycoprotein endo-beta-N-acetylglucosamidase-like" evidence="1">
    <location>
        <begin position="111"/>
        <end position="251"/>
    </location>
</feature>
<dbReference type="Pfam" id="PF01832">
    <property type="entry name" value="Glucosaminidase"/>
    <property type="match status" value="1"/>
</dbReference>
<dbReference type="PANTHER" id="PTHR40572">
    <property type="entry name" value="PROTEIN BAX"/>
    <property type="match status" value="1"/>
</dbReference>
<dbReference type="InterPro" id="IPR053195">
    <property type="entry name" value="Bax-like"/>
</dbReference>
<evidence type="ECO:0000313" key="2">
    <source>
        <dbReference type="EMBL" id="NMM49947.1"/>
    </source>
</evidence>
<dbReference type="AlphaFoldDB" id="A0A848J074"/>
<accession>A0A848J074</accession>
<keyword evidence="3" id="KW-1185">Reference proteome</keyword>
<dbReference type="SMART" id="SM00047">
    <property type="entry name" value="LYZ2"/>
    <property type="match status" value="1"/>
</dbReference>
<organism evidence="2 3">
    <name type="scientific">Marinigracilibium pacificum</name>
    <dbReference type="NCBI Taxonomy" id="2729599"/>
    <lineage>
        <taxon>Bacteria</taxon>
        <taxon>Pseudomonadati</taxon>
        <taxon>Bacteroidota</taxon>
        <taxon>Cytophagia</taxon>
        <taxon>Cytophagales</taxon>
        <taxon>Flammeovirgaceae</taxon>
        <taxon>Marinigracilibium</taxon>
    </lineage>
</organism>
<dbReference type="PANTHER" id="PTHR40572:SF1">
    <property type="entry name" value="PROTEIN BAX"/>
    <property type="match status" value="1"/>
</dbReference>
<dbReference type="Gene3D" id="1.10.530.10">
    <property type="match status" value="1"/>
</dbReference>